<sequence>MPDVESYRILMQGICRKSQVNKAVGLLEYLLNNLCRKKKLREAYKLLCRMKVKGCNPDIMITLSLDINGITHVYTTATLAAATTNWLPVITFFLAVLLGKSEKLKDRSYWDNNGGRLQRKRAKKKKKKKSKDM</sequence>
<feature type="transmembrane region" description="Helical" evidence="4">
    <location>
        <begin position="73"/>
        <end position="98"/>
    </location>
</feature>
<keyword evidence="6" id="KW-1185">Reference proteome</keyword>
<dbReference type="Gene3D" id="1.25.40.10">
    <property type="entry name" value="Tetratricopeptide repeat domain"/>
    <property type="match status" value="1"/>
</dbReference>
<dbReference type="InterPro" id="IPR011990">
    <property type="entry name" value="TPR-like_helical_dom_sf"/>
</dbReference>
<feature type="region of interest" description="Disordered" evidence="3">
    <location>
        <begin position="110"/>
        <end position="133"/>
    </location>
</feature>
<evidence type="ECO:0000313" key="6">
    <source>
        <dbReference type="Proteomes" id="UP000593575"/>
    </source>
</evidence>
<keyword evidence="1" id="KW-0677">Repeat</keyword>
<evidence type="ECO:0000256" key="4">
    <source>
        <dbReference type="SAM" id="Phobius"/>
    </source>
</evidence>
<evidence type="ECO:0000256" key="1">
    <source>
        <dbReference type="ARBA" id="ARBA00022737"/>
    </source>
</evidence>
<reference evidence="5 6" key="1">
    <citation type="journal article" date="2019" name="Genome Biol. Evol.">
        <title>Insights into the evolution of the New World diploid cottons (Gossypium, subgenus Houzingenia) based on genome sequencing.</title>
        <authorList>
            <person name="Grover C.E."/>
            <person name="Arick M.A. 2nd"/>
            <person name="Thrash A."/>
            <person name="Conover J.L."/>
            <person name="Sanders W.S."/>
            <person name="Peterson D.G."/>
            <person name="Frelichowski J.E."/>
            <person name="Scheffler J.A."/>
            <person name="Scheffler B.E."/>
            <person name="Wendel J.F."/>
        </authorList>
    </citation>
    <scope>NUCLEOTIDE SEQUENCE [LARGE SCALE GENOMIC DNA]</scope>
    <source>
        <strain evidence="5">6</strain>
        <tissue evidence="5">Leaf</tissue>
    </source>
</reference>
<evidence type="ECO:0000313" key="5">
    <source>
        <dbReference type="EMBL" id="MBA0822161.1"/>
    </source>
</evidence>
<dbReference type="Proteomes" id="UP000593575">
    <property type="component" value="Unassembled WGS sequence"/>
</dbReference>
<dbReference type="NCBIfam" id="TIGR00756">
    <property type="entry name" value="PPR"/>
    <property type="match status" value="1"/>
</dbReference>
<dbReference type="InterPro" id="IPR002885">
    <property type="entry name" value="PPR_rpt"/>
</dbReference>
<feature type="non-terminal residue" evidence="5">
    <location>
        <position position="1"/>
    </location>
</feature>
<name>A0A7J9IJ62_9ROSI</name>
<protein>
    <recommendedName>
        <fullName evidence="7">Pentatricopeptide repeat-containing protein</fullName>
    </recommendedName>
</protein>
<keyword evidence="4" id="KW-0812">Transmembrane</keyword>
<evidence type="ECO:0000256" key="3">
    <source>
        <dbReference type="SAM" id="MobiDB-lite"/>
    </source>
</evidence>
<evidence type="ECO:0008006" key="7">
    <source>
        <dbReference type="Google" id="ProtNLM"/>
    </source>
</evidence>
<gene>
    <name evidence="5" type="ORF">Goarm_018975</name>
</gene>
<dbReference type="EMBL" id="JABFAE010000001">
    <property type="protein sequence ID" value="MBA0822161.1"/>
    <property type="molecule type" value="Genomic_DNA"/>
</dbReference>
<keyword evidence="4" id="KW-0472">Membrane</keyword>
<accession>A0A7J9IJ62</accession>
<organism evidence="5 6">
    <name type="scientific">Gossypium armourianum</name>
    <dbReference type="NCBI Taxonomy" id="34283"/>
    <lineage>
        <taxon>Eukaryota</taxon>
        <taxon>Viridiplantae</taxon>
        <taxon>Streptophyta</taxon>
        <taxon>Embryophyta</taxon>
        <taxon>Tracheophyta</taxon>
        <taxon>Spermatophyta</taxon>
        <taxon>Magnoliopsida</taxon>
        <taxon>eudicotyledons</taxon>
        <taxon>Gunneridae</taxon>
        <taxon>Pentapetalae</taxon>
        <taxon>rosids</taxon>
        <taxon>malvids</taxon>
        <taxon>Malvales</taxon>
        <taxon>Malvaceae</taxon>
        <taxon>Malvoideae</taxon>
        <taxon>Gossypium</taxon>
    </lineage>
</organism>
<feature type="compositionally biased region" description="Basic residues" evidence="3">
    <location>
        <begin position="117"/>
        <end position="133"/>
    </location>
</feature>
<dbReference type="AlphaFoldDB" id="A0A7J9IJ62"/>
<feature type="repeat" description="PPR" evidence="2">
    <location>
        <begin position="23"/>
        <end position="57"/>
    </location>
</feature>
<evidence type="ECO:0000256" key="2">
    <source>
        <dbReference type="PROSITE-ProRule" id="PRU00708"/>
    </source>
</evidence>
<dbReference type="Pfam" id="PF01535">
    <property type="entry name" value="PPR"/>
    <property type="match status" value="2"/>
</dbReference>
<proteinExistence type="predicted"/>
<comment type="caution">
    <text evidence="5">The sequence shown here is derived from an EMBL/GenBank/DDBJ whole genome shotgun (WGS) entry which is preliminary data.</text>
</comment>
<dbReference type="PROSITE" id="PS51375">
    <property type="entry name" value="PPR"/>
    <property type="match status" value="1"/>
</dbReference>
<keyword evidence="4" id="KW-1133">Transmembrane helix</keyword>